<comment type="caution">
    <text evidence="1">The sequence shown here is derived from an EMBL/GenBank/DDBJ whole genome shotgun (WGS) entry which is preliminary data.</text>
</comment>
<sequence length="186" mass="20447">MSPSRIIIIRHAEKPTKPGDEPAIAGIAENGSCDKKSLTPRGWQRAGALVRFFCPLHPPPGFGLLPSIIYAAGAKTKDDSKRPTQTVQPLADLMQSQHVPFIESFGKDDLQAAMTEALTRNGIVLMAWEHHRIPDLAALLHPVPATPDAWPDDRFDVLWVFDHSADGWAFSQIAQRLLNGDDDTVI</sequence>
<dbReference type="EMBL" id="JAESVA010000002">
    <property type="protein sequence ID" value="MCB8879733.1"/>
    <property type="molecule type" value="Genomic_DNA"/>
</dbReference>
<name>A0A963YYR7_9PROT</name>
<evidence type="ECO:0000313" key="2">
    <source>
        <dbReference type="Proteomes" id="UP000721844"/>
    </source>
</evidence>
<dbReference type="AlphaFoldDB" id="A0A963YYR7"/>
<evidence type="ECO:0000313" key="1">
    <source>
        <dbReference type="EMBL" id="MCB8879733.1"/>
    </source>
</evidence>
<accession>A0A963YYR7</accession>
<dbReference type="Proteomes" id="UP000721844">
    <property type="component" value="Unassembled WGS sequence"/>
</dbReference>
<proteinExistence type="predicted"/>
<protein>
    <submittedName>
        <fullName evidence="1">Histidine phosphatase family protein</fullName>
    </submittedName>
</protein>
<keyword evidence="2" id="KW-1185">Reference proteome</keyword>
<gene>
    <name evidence="1" type="ORF">ACELLULO517_05770</name>
</gene>
<organism evidence="1 2">
    <name type="scientific">Acidisoma cellulosilyticum</name>
    <dbReference type="NCBI Taxonomy" id="2802395"/>
    <lineage>
        <taxon>Bacteria</taxon>
        <taxon>Pseudomonadati</taxon>
        <taxon>Pseudomonadota</taxon>
        <taxon>Alphaproteobacteria</taxon>
        <taxon>Acetobacterales</taxon>
        <taxon>Acidocellaceae</taxon>
        <taxon>Acidisoma</taxon>
    </lineage>
</organism>
<dbReference type="RefSeq" id="WP_227306356.1">
    <property type="nucleotide sequence ID" value="NZ_JAESVA010000002.1"/>
</dbReference>
<dbReference type="SUPFAM" id="SSF53254">
    <property type="entry name" value="Phosphoglycerate mutase-like"/>
    <property type="match status" value="1"/>
</dbReference>
<dbReference type="InterPro" id="IPR029033">
    <property type="entry name" value="His_PPase_superfam"/>
</dbReference>
<reference evidence="1 2" key="1">
    <citation type="journal article" date="2021" name="Microorganisms">
        <title>Acidisoma silvae sp. nov. and Acidisomacellulosilytica sp. nov., Two Acidophilic Bacteria Isolated from Decaying Wood, Hydrolyzing Cellulose and Producing Poly-3-hydroxybutyrate.</title>
        <authorList>
            <person name="Mieszkin S."/>
            <person name="Pouder E."/>
            <person name="Uroz S."/>
            <person name="Simon-Colin C."/>
            <person name="Alain K."/>
        </authorList>
    </citation>
    <scope>NUCLEOTIDE SEQUENCE [LARGE SCALE GENOMIC DNA]</scope>
    <source>
        <strain evidence="1 2">HW T5.17</strain>
    </source>
</reference>